<evidence type="ECO:0000256" key="1">
    <source>
        <dbReference type="ARBA" id="ARBA00004275"/>
    </source>
</evidence>
<gene>
    <name evidence="6" type="ORF">RI129_007179</name>
</gene>
<evidence type="ECO:0008006" key="8">
    <source>
        <dbReference type="Google" id="ProtNLM"/>
    </source>
</evidence>
<dbReference type="Gene3D" id="3.30.300.30">
    <property type="match status" value="1"/>
</dbReference>
<dbReference type="InterPro" id="IPR025110">
    <property type="entry name" value="AMP-bd_C"/>
</dbReference>
<evidence type="ECO:0000256" key="2">
    <source>
        <dbReference type="ARBA" id="ARBA00006432"/>
    </source>
</evidence>
<protein>
    <recommendedName>
        <fullName evidence="8">4-coumarate--CoA ligase</fullName>
    </recommendedName>
</protein>
<feature type="domain" description="AMP-dependent synthetase/ligase" evidence="4">
    <location>
        <begin position="43"/>
        <end position="419"/>
    </location>
</feature>
<dbReference type="GO" id="GO:0004467">
    <property type="term" value="F:long-chain fatty acid-CoA ligase activity"/>
    <property type="evidence" value="ECO:0007669"/>
    <property type="project" value="TreeGrafter"/>
</dbReference>
<dbReference type="PANTHER" id="PTHR24096">
    <property type="entry name" value="LONG-CHAIN-FATTY-ACID--COA LIGASE"/>
    <property type="match status" value="1"/>
</dbReference>
<dbReference type="InterPro" id="IPR000873">
    <property type="entry name" value="AMP-dep_synth/lig_dom"/>
</dbReference>
<sequence>MIFMLRNLVKLCPKSWFILNKNVHSVIPNLVIPTISLEECIWKNIEKWHSRTALICAETNRRYTYLEVYNKTNSLAHFLYNFDKLNKSDTIASILPNLPENAIIYLGAIEAGFKISCINPSLTPDEMGRQLIQADTKMVFTTSEAYKNVFHATQLSKLQIPIIVLKVKEETQLPNETIDFNDTLRHVHKVRLNLRKNHEDTIMILFSSGTTGYPKAVEITNKNVVSNLLQLSTLDFNAFVPADEFHQEVVPIVAPMYHVLGIMVLLLKGLLNGCKLVTIPKFTLKLFLNTLEQHKASVLYGAPPIIHLLLSNEHVKQSHLASLKTIVSGAAPLKAVDVTKLLDKLNGRVNVLQGYGLTEITAVSHLQTPSIENGIKPGGIGLLVPGTEAKILSPDGEELGANKTGELILRGPQVVKGYYNNEQATKESFSSDGWFKTGDLGHYDEDDHFFITDRIKDLIKVKGYQVAPGELEELMRHHPDIADVAVIGVSHDKFGEVPKAFVVPKHDSKITSTDIQEYVNNRVVNYKRLVGGVVFIESVPKSPAGKILKKELKHL</sequence>
<proteinExistence type="inferred from homology"/>
<dbReference type="Pfam" id="PF13193">
    <property type="entry name" value="AMP-binding_C"/>
    <property type="match status" value="1"/>
</dbReference>
<evidence type="ECO:0000259" key="5">
    <source>
        <dbReference type="Pfam" id="PF13193"/>
    </source>
</evidence>
<accession>A0AAN7VG35</accession>
<keyword evidence="3" id="KW-0576">Peroxisome</keyword>
<dbReference type="InterPro" id="IPR042099">
    <property type="entry name" value="ANL_N_sf"/>
</dbReference>
<reference evidence="6 7" key="1">
    <citation type="journal article" date="2024" name="Insects">
        <title>An Improved Chromosome-Level Genome Assembly of the Firefly Pyrocoelia pectoralis.</title>
        <authorList>
            <person name="Fu X."/>
            <person name="Meyer-Rochow V.B."/>
            <person name="Ballantyne L."/>
            <person name="Zhu X."/>
        </authorList>
    </citation>
    <scope>NUCLEOTIDE SEQUENCE [LARGE SCALE GENOMIC DNA]</scope>
    <source>
        <strain evidence="6">XCY_ONT2</strain>
    </source>
</reference>
<evidence type="ECO:0000313" key="7">
    <source>
        <dbReference type="Proteomes" id="UP001329430"/>
    </source>
</evidence>
<dbReference type="GO" id="GO:0046949">
    <property type="term" value="P:fatty-acyl-CoA biosynthetic process"/>
    <property type="evidence" value="ECO:0007669"/>
    <property type="project" value="TreeGrafter"/>
</dbReference>
<dbReference type="InterPro" id="IPR045851">
    <property type="entry name" value="AMP-bd_C_sf"/>
</dbReference>
<comment type="subcellular location">
    <subcellularLocation>
        <location evidence="1">Peroxisome</location>
    </subcellularLocation>
</comment>
<evidence type="ECO:0000259" key="4">
    <source>
        <dbReference type="Pfam" id="PF00501"/>
    </source>
</evidence>
<dbReference type="CDD" id="cd05911">
    <property type="entry name" value="Firefly_Luc_like"/>
    <property type="match status" value="1"/>
</dbReference>
<name>A0AAN7VG35_9COLE</name>
<dbReference type="AlphaFoldDB" id="A0AAN7VG35"/>
<evidence type="ECO:0000313" key="6">
    <source>
        <dbReference type="EMBL" id="KAK5643334.1"/>
    </source>
</evidence>
<dbReference type="PROSITE" id="PS00455">
    <property type="entry name" value="AMP_BINDING"/>
    <property type="match status" value="1"/>
</dbReference>
<dbReference type="Gene3D" id="3.40.50.12780">
    <property type="entry name" value="N-terminal domain of ligase-like"/>
    <property type="match status" value="1"/>
</dbReference>
<dbReference type="GO" id="GO:0005777">
    <property type="term" value="C:peroxisome"/>
    <property type="evidence" value="ECO:0007669"/>
    <property type="project" value="UniProtKB-SubCell"/>
</dbReference>
<feature type="domain" description="AMP-binding enzyme C-terminal" evidence="5">
    <location>
        <begin position="470"/>
        <end position="546"/>
    </location>
</feature>
<organism evidence="6 7">
    <name type="scientific">Pyrocoelia pectoralis</name>
    <dbReference type="NCBI Taxonomy" id="417401"/>
    <lineage>
        <taxon>Eukaryota</taxon>
        <taxon>Metazoa</taxon>
        <taxon>Ecdysozoa</taxon>
        <taxon>Arthropoda</taxon>
        <taxon>Hexapoda</taxon>
        <taxon>Insecta</taxon>
        <taxon>Pterygota</taxon>
        <taxon>Neoptera</taxon>
        <taxon>Endopterygota</taxon>
        <taxon>Coleoptera</taxon>
        <taxon>Polyphaga</taxon>
        <taxon>Elateriformia</taxon>
        <taxon>Elateroidea</taxon>
        <taxon>Lampyridae</taxon>
        <taxon>Lampyrinae</taxon>
        <taxon>Pyrocoelia</taxon>
    </lineage>
</organism>
<dbReference type="Pfam" id="PF00501">
    <property type="entry name" value="AMP-binding"/>
    <property type="match status" value="1"/>
</dbReference>
<keyword evidence="7" id="KW-1185">Reference proteome</keyword>
<dbReference type="FunFam" id="3.30.300.30:FF:000007">
    <property type="entry name" value="4-coumarate--CoA ligase 2"/>
    <property type="match status" value="1"/>
</dbReference>
<dbReference type="Proteomes" id="UP001329430">
    <property type="component" value="Chromosome 5"/>
</dbReference>
<comment type="similarity">
    <text evidence="2">Belongs to the ATP-dependent AMP-binding enzyme family.</text>
</comment>
<dbReference type="InterPro" id="IPR020845">
    <property type="entry name" value="AMP-binding_CS"/>
</dbReference>
<evidence type="ECO:0000256" key="3">
    <source>
        <dbReference type="ARBA" id="ARBA00023140"/>
    </source>
</evidence>
<dbReference type="SUPFAM" id="SSF56801">
    <property type="entry name" value="Acetyl-CoA synthetase-like"/>
    <property type="match status" value="1"/>
</dbReference>
<dbReference type="PANTHER" id="PTHR24096:SF422">
    <property type="entry name" value="BCDNA.GH02901"/>
    <property type="match status" value="1"/>
</dbReference>
<comment type="caution">
    <text evidence="6">The sequence shown here is derived from an EMBL/GenBank/DDBJ whole genome shotgun (WGS) entry which is preliminary data.</text>
</comment>
<dbReference type="EMBL" id="JAVRBK010000005">
    <property type="protein sequence ID" value="KAK5643334.1"/>
    <property type="molecule type" value="Genomic_DNA"/>
</dbReference>